<reference evidence="2" key="1">
    <citation type="journal article" date="2023" name="Arch. Microbiol.">
        <title>Desulfoferula mesophilus gen. nov. sp. nov., a mesophilic sulfate-reducing bacterium isolated from a brackish lake sediment.</title>
        <authorList>
            <person name="Watanabe T."/>
            <person name="Yabe T."/>
            <person name="Tsuji J.M."/>
            <person name="Fukui M."/>
        </authorList>
    </citation>
    <scope>NUCLEOTIDE SEQUENCE [LARGE SCALE GENOMIC DNA]</scope>
    <source>
        <strain evidence="2">12FAK</strain>
    </source>
</reference>
<protein>
    <recommendedName>
        <fullName evidence="3">Methyltransferase domain-containing protein</fullName>
    </recommendedName>
</protein>
<dbReference type="RefSeq" id="WP_338606089.1">
    <property type="nucleotide sequence ID" value="NZ_AP028679.1"/>
</dbReference>
<dbReference type="InterPro" id="IPR029063">
    <property type="entry name" value="SAM-dependent_MTases_sf"/>
</dbReference>
<accession>A0AAU9EIF3</accession>
<dbReference type="SUPFAM" id="SSF53335">
    <property type="entry name" value="S-adenosyl-L-methionine-dependent methyltransferases"/>
    <property type="match status" value="1"/>
</dbReference>
<dbReference type="Proteomes" id="UP001366166">
    <property type="component" value="Chromosome"/>
</dbReference>
<evidence type="ECO:0000313" key="1">
    <source>
        <dbReference type="EMBL" id="BEQ14374.1"/>
    </source>
</evidence>
<dbReference type="KEGG" id="dmp:FAK_14400"/>
<proteinExistence type="predicted"/>
<evidence type="ECO:0000313" key="2">
    <source>
        <dbReference type="Proteomes" id="UP001366166"/>
    </source>
</evidence>
<gene>
    <name evidence="1" type="ORF">FAK_14400</name>
</gene>
<dbReference type="EMBL" id="AP028679">
    <property type="protein sequence ID" value="BEQ14374.1"/>
    <property type="molecule type" value="Genomic_DNA"/>
</dbReference>
<keyword evidence="2" id="KW-1185">Reference proteome</keyword>
<dbReference type="AlphaFoldDB" id="A0AAU9EIF3"/>
<dbReference type="Pfam" id="PF13489">
    <property type="entry name" value="Methyltransf_23"/>
    <property type="match status" value="1"/>
</dbReference>
<evidence type="ECO:0008006" key="3">
    <source>
        <dbReference type="Google" id="ProtNLM"/>
    </source>
</evidence>
<dbReference type="Gene3D" id="3.40.50.150">
    <property type="entry name" value="Vaccinia Virus protein VP39"/>
    <property type="match status" value="1"/>
</dbReference>
<sequence length="243" mass="26724">MSPARREDCDLVTASQEYARRFSGAVGDYFLQVQTARTLELLAPWPKGKVLDVGGGHAQLAGPLVRAGYQVTVAGSSEACNQRLEGLLPRGSYAFQAVDLMNMPWPDKSFDLVLSFRMLTHVADPAGYVAQLCRLAKRAVVVDYPAKQSFNLVADSLFKAKESLDDNQHTRPFVSFWDSEVEELFAAQGFGKPVRRRQHFWPMALHRALGSGGFTKAAEGLPRALGLTALLGSPVIIRMERLS</sequence>
<name>A0AAU9EIF3_9BACT</name>
<organism evidence="1 2">
    <name type="scientific">Desulfoferula mesophila</name>
    <dbReference type="NCBI Taxonomy" id="3058419"/>
    <lineage>
        <taxon>Bacteria</taxon>
        <taxon>Pseudomonadati</taxon>
        <taxon>Thermodesulfobacteriota</taxon>
        <taxon>Desulfarculia</taxon>
        <taxon>Desulfarculales</taxon>
        <taxon>Desulfarculaceae</taxon>
        <taxon>Desulfoferula</taxon>
    </lineage>
</organism>